<proteinExistence type="predicted"/>
<dbReference type="AlphaFoldDB" id="A0A5B7IBN6"/>
<comment type="caution">
    <text evidence="1">The sequence shown here is derived from an EMBL/GenBank/DDBJ whole genome shotgun (WGS) entry which is preliminary data.</text>
</comment>
<protein>
    <submittedName>
        <fullName evidence="1">Uncharacterized protein</fullName>
    </submittedName>
</protein>
<gene>
    <name evidence="1" type="ORF">E2C01_077537</name>
</gene>
<dbReference type="Proteomes" id="UP000324222">
    <property type="component" value="Unassembled WGS sequence"/>
</dbReference>
<reference evidence="1 2" key="1">
    <citation type="submission" date="2019-05" db="EMBL/GenBank/DDBJ databases">
        <title>Another draft genome of Portunus trituberculatus and its Hox gene families provides insights of decapod evolution.</title>
        <authorList>
            <person name="Jeong J.-H."/>
            <person name="Song I."/>
            <person name="Kim S."/>
            <person name="Choi T."/>
            <person name="Kim D."/>
            <person name="Ryu S."/>
            <person name="Kim W."/>
        </authorList>
    </citation>
    <scope>NUCLEOTIDE SEQUENCE [LARGE SCALE GENOMIC DNA]</scope>
    <source>
        <tissue evidence="1">Muscle</tissue>
    </source>
</reference>
<dbReference type="EMBL" id="VSRR010060911">
    <property type="protein sequence ID" value="MPC82851.1"/>
    <property type="molecule type" value="Genomic_DNA"/>
</dbReference>
<name>A0A5B7IBN6_PORTR</name>
<organism evidence="1 2">
    <name type="scientific">Portunus trituberculatus</name>
    <name type="common">Swimming crab</name>
    <name type="synonym">Neptunus trituberculatus</name>
    <dbReference type="NCBI Taxonomy" id="210409"/>
    <lineage>
        <taxon>Eukaryota</taxon>
        <taxon>Metazoa</taxon>
        <taxon>Ecdysozoa</taxon>
        <taxon>Arthropoda</taxon>
        <taxon>Crustacea</taxon>
        <taxon>Multicrustacea</taxon>
        <taxon>Malacostraca</taxon>
        <taxon>Eumalacostraca</taxon>
        <taxon>Eucarida</taxon>
        <taxon>Decapoda</taxon>
        <taxon>Pleocyemata</taxon>
        <taxon>Brachyura</taxon>
        <taxon>Eubrachyura</taxon>
        <taxon>Portunoidea</taxon>
        <taxon>Portunidae</taxon>
        <taxon>Portuninae</taxon>
        <taxon>Portunus</taxon>
    </lineage>
</organism>
<keyword evidence="2" id="KW-1185">Reference proteome</keyword>
<sequence>MEAGILYAMKGLRREGGRGAPCGEAWVGVRAAARYEGGRARKELNDAVGVAVVPLGGSPAPEGRTRECLSTLSPAARVDGSLATEADGVTNMTF</sequence>
<accession>A0A5B7IBN6</accession>
<evidence type="ECO:0000313" key="1">
    <source>
        <dbReference type="EMBL" id="MPC82851.1"/>
    </source>
</evidence>
<evidence type="ECO:0000313" key="2">
    <source>
        <dbReference type="Proteomes" id="UP000324222"/>
    </source>
</evidence>